<proteinExistence type="inferred from homology"/>
<dbReference type="Gene3D" id="3.90.1640.30">
    <property type="match status" value="1"/>
</dbReference>
<dbReference type="PANTHER" id="PTHR30255:SF2">
    <property type="entry name" value="SINGLE-STRANDED-DNA-SPECIFIC EXONUCLEASE RECJ"/>
    <property type="match status" value="1"/>
</dbReference>
<organism evidence="10 11">
    <name type="scientific">Phocicoccus pinnipedialis</name>
    <dbReference type="NCBI Taxonomy" id="110845"/>
    <lineage>
        <taxon>Bacteria</taxon>
        <taxon>Bacillati</taxon>
        <taxon>Bacillota</taxon>
        <taxon>Bacilli</taxon>
        <taxon>Bacillales</taxon>
        <taxon>Salinicoccaceae</taxon>
        <taxon>Phocicoccus</taxon>
    </lineage>
</organism>
<dbReference type="InterPro" id="IPR004610">
    <property type="entry name" value="RecJ"/>
</dbReference>
<evidence type="ECO:0000259" key="6">
    <source>
        <dbReference type="Pfam" id="PF01368"/>
    </source>
</evidence>
<protein>
    <recommendedName>
        <fullName evidence="2">Single-stranded-DNA-specific exonuclease RecJ</fullName>
    </recommendedName>
</protein>
<evidence type="ECO:0000256" key="2">
    <source>
        <dbReference type="ARBA" id="ARBA00019841"/>
    </source>
</evidence>
<dbReference type="InterPro" id="IPR051673">
    <property type="entry name" value="SSDNA_exonuclease_RecJ"/>
</dbReference>
<dbReference type="PANTHER" id="PTHR30255">
    <property type="entry name" value="SINGLE-STRANDED-DNA-SPECIFIC EXONUCLEASE RECJ"/>
    <property type="match status" value="1"/>
</dbReference>
<dbReference type="Pfam" id="PF17768">
    <property type="entry name" value="RecJ_OB"/>
    <property type="match status" value="1"/>
</dbReference>
<evidence type="ECO:0000313" key="11">
    <source>
        <dbReference type="Proteomes" id="UP000588186"/>
    </source>
</evidence>
<dbReference type="InterPro" id="IPR038763">
    <property type="entry name" value="DHH_sf"/>
</dbReference>
<feature type="domain" description="RecJ OB" evidence="9">
    <location>
        <begin position="445"/>
        <end position="542"/>
    </location>
</feature>
<dbReference type="NCBIfam" id="TIGR00644">
    <property type="entry name" value="recJ"/>
    <property type="match status" value="1"/>
</dbReference>
<sequence>MFKSLYRWVLHKKTEQIDEETVKNYSISPLAKEFLEGRQITSNDKLEAVLHPQFGNYNDIYDIDRATNLINKHIDEGSTILIYGDYDADGITSTVLLYSALLEKTDNVHFFIPNRVEHGYGPNFDFFDHEVVGNVELIITVDNGVTAVKEFELLKENGVDAIIIDHHEFSDTLPDAIVIHPNHPNGNYSDPYLAGVGITYKVVEALGLLQPNHIGLAAIGTVADMVPMFGENKKIVIDGLKELNQNIPLGLKALMNLNDNTDPIDTETIGFFFGPRLNSTGRISDASIGVELLLTDDISYANMLAAEIEELNNTRKDMVETTVLEVKEDINRENKVQIIYGKDWHPGILGIVASRIVEECGVPAILLTHDEGVYKGSSRSIDGVDLLSLMRSVDATFTAHGHAAAFGITVPEEDIETFQRAAINYFNENIKKTKPTRYVDLELSDSFSEDDLNEIYKLGPFGQGFSAPVFLKEQKPIEEIRQIGRDKTHLKFKLKDSPLDYIGFNFGHFADEVFNDDYISVIGKINVNVFNGNRKLQMIVEDIKMDELRVLDMRAKADQKFNLIKETDIFLIQEGKEKLGSNYFHYGERIPFIASSLVLRDLPIDLEAFEFTLRELKVGKIIAILNQKEELFFNGIPKEVTVREAYKLITEVKNGAIDLKVHAPRFAKRLNVSMKNLEKIMNILIDLNRVKLVNGVVFYNPEITETILVSESNLYTDMQKKLASESKLKMSSRPELKKYLEDLITSSNI</sequence>
<dbReference type="InterPro" id="IPR003156">
    <property type="entry name" value="DHHA1_dom"/>
</dbReference>
<dbReference type="Pfam" id="PF02272">
    <property type="entry name" value="DHHA1"/>
    <property type="match status" value="1"/>
</dbReference>
<keyword evidence="3" id="KW-0540">Nuclease</keyword>
<evidence type="ECO:0000259" key="7">
    <source>
        <dbReference type="Pfam" id="PF02272"/>
    </source>
</evidence>
<evidence type="ECO:0000256" key="4">
    <source>
        <dbReference type="ARBA" id="ARBA00022801"/>
    </source>
</evidence>
<accession>A0A6V7RFC3</accession>
<evidence type="ECO:0000256" key="5">
    <source>
        <dbReference type="ARBA" id="ARBA00022839"/>
    </source>
</evidence>
<comment type="caution">
    <text evidence="10">The sequence shown here is derived from an EMBL/GenBank/DDBJ whole genome shotgun (WGS) entry which is preliminary data.</text>
</comment>
<evidence type="ECO:0000256" key="3">
    <source>
        <dbReference type="ARBA" id="ARBA00022722"/>
    </source>
</evidence>
<dbReference type="GO" id="GO:0006310">
    <property type="term" value="P:DNA recombination"/>
    <property type="evidence" value="ECO:0007669"/>
    <property type="project" value="InterPro"/>
</dbReference>
<dbReference type="GO" id="GO:0003676">
    <property type="term" value="F:nucleic acid binding"/>
    <property type="evidence" value="ECO:0007669"/>
    <property type="project" value="InterPro"/>
</dbReference>
<feature type="domain" description="DHHA1" evidence="7">
    <location>
        <begin position="335"/>
        <end position="427"/>
    </location>
</feature>
<evidence type="ECO:0000259" key="8">
    <source>
        <dbReference type="Pfam" id="PF10141"/>
    </source>
</evidence>
<reference evidence="10 11" key="1">
    <citation type="submission" date="2020-07" db="EMBL/GenBank/DDBJ databases">
        <authorList>
            <person name="Criscuolo A."/>
        </authorList>
    </citation>
    <scope>NUCLEOTIDE SEQUENCE [LARGE SCALE GENOMIC DNA]</scope>
    <source>
        <strain evidence="10">CIP107946</strain>
    </source>
</reference>
<feature type="domain" description="DDH" evidence="6">
    <location>
        <begin position="80"/>
        <end position="220"/>
    </location>
</feature>
<dbReference type="Gene3D" id="3.10.310.30">
    <property type="match status" value="1"/>
</dbReference>
<dbReference type="AlphaFoldDB" id="A0A6V7RFC3"/>
<dbReference type="Proteomes" id="UP000588186">
    <property type="component" value="Unassembled WGS sequence"/>
</dbReference>
<dbReference type="Pfam" id="PF01368">
    <property type="entry name" value="DHH"/>
    <property type="match status" value="1"/>
</dbReference>
<name>A0A6V7RFC3_9BACL</name>
<keyword evidence="11" id="KW-1185">Reference proteome</keyword>
<feature type="domain" description="Single-stranded-DNA-specific exonuclease RecJ C-terminal" evidence="8">
    <location>
        <begin position="567"/>
        <end position="740"/>
    </location>
</feature>
<dbReference type="InterPro" id="IPR041122">
    <property type="entry name" value="RecJ_OB"/>
</dbReference>
<evidence type="ECO:0000313" key="10">
    <source>
        <dbReference type="EMBL" id="CAD2076317.1"/>
    </source>
</evidence>
<dbReference type="RefSeq" id="WP_186077806.1">
    <property type="nucleotide sequence ID" value="NZ_CBCSFO010000001.1"/>
</dbReference>
<comment type="similarity">
    <text evidence="1">Belongs to the RecJ family.</text>
</comment>
<evidence type="ECO:0000256" key="1">
    <source>
        <dbReference type="ARBA" id="ARBA00005915"/>
    </source>
</evidence>
<dbReference type="InterPro" id="IPR018779">
    <property type="entry name" value="RecJ_C"/>
</dbReference>
<gene>
    <name evidence="10" type="primary">recJ</name>
    <name evidence="10" type="ORF">JEOPIN946_01233</name>
</gene>
<keyword evidence="5 10" id="KW-0269">Exonuclease</keyword>
<dbReference type="EMBL" id="CAJEWB010000010">
    <property type="protein sequence ID" value="CAD2076317.1"/>
    <property type="molecule type" value="Genomic_DNA"/>
</dbReference>
<dbReference type="InterPro" id="IPR001667">
    <property type="entry name" value="DDH_dom"/>
</dbReference>
<dbReference type="GO" id="GO:0008409">
    <property type="term" value="F:5'-3' exonuclease activity"/>
    <property type="evidence" value="ECO:0007669"/>
    <property type="project" value="InterPro"/>
</dbReference>
<keyword evidence="4" id="KW-0378">Hydrolase</keyword>
<dbReference type="Pfam" id="PF10141">
    <property type="entry name" value="ssDNA-exonuc_C"/>
    <property type="match status" value="1"/>
</dbReference>
<evidence type="ECO:0000259" key="9">
    <source>
        <dbReference type="Pfam" id="PF17768"/>
    </source>
</evidence>
<dbReference type="SUPFAM" id="SSF64182">
    <property type="entry name" value="DHH phosphoesterases"/>
    <property type="match status" value="1"/>
</dbReference>
<dbReference type="GO" id="GO:0006281">
    <property type="term" value="P:DNA repair"/>
    <property type="evidence" value="ECO:0007669"/>
    <property type="project" value="InterPro"/>
</dbReference>